<feature type="region of interest" description="Disordered" evidence="1">
    <location>
        <begin position="1"/>
        <end position="38"/>
    </location>
</feature>
<gene>
    <name evidence="2" type="ORF">G3574_24250</name>
</gene>
<evidence type="ECO:0000313" key="3">
    <source>
        <dbReference type="Proteomes" id="UP000482155"/>
    </source>
</evidence>
<dbReference type="RefSeq" id="WP_163968114.1">
    <property type="nucleotide sequence ID" value="NZ_JAAIVB010000078.1"/>
</dbReference>
<name>A0A6B3SY57_9BURK</name>
<comment type="caution">
    <text evidence="2">The sequence shown here is derived from an EMBL/GenBank/DDBJ whole genome shotgun (WGS) entry which is preliminary data.</text>
</comment>
<organism evidence="2 3">
    <name type="scientific">Noviherbaspirillum galbum</name>
    <dbReference type="NCBI Taxonomy" id="2709383"/>
    <lineage>
        <taxon>Bacteria</taxon>
        <taxon>Pseudomonadati</taxon>
        <taxon>Pseudomonadota</taxon>
        <taxon>Betaproteobacteria</taxon>
        <taxon>Burkholderiales</taxon>
        <taxon>Oxalobacteraceae</taxon>
        <taxon>Noviherbaspirillum</taxon>
    </lineage>
</organism>
<protein>
    <submittedName>
        <fullName evidence="2">Uncharacterized protein</fullName>
    </submittedName>
</protein>
<dbReference type="Proteomes" id="UP000482155">
    <property type="component" value="Unassembled WGS sequence"/>
</dbReference>
<accession>A0A6B3SY57</accession>
<keyword evidence="3" id="KW-1185">Reference proteome</keyword>
<reference evidence="2 3" key="1">
    <citation type="submission" date="2020-02" db="EMBL/GenBank/DDBJ databases">
        <authorList>
            <person name="Kim M.K."/>
        </authorList>
    </citation>
    <scope>NUCLEOTIDE SEQUENCE [LARGE SCALE GENOMIC DNA]</scope>
    <source>
        <strain evidence="2 3">17J57-3</strain>
    </source>
</reference>
<dbReference type="EMBL" id="JAAIVB010000078">
    <property type="protein sequence ID" value="NEX64206.1"/>
    <property type="molecule type" value="Genomic_DNA"/>
</dbReference>
<evidence type="ECO:0000313" key="2">
    <source>
        <dbReference type="EMBL" id="NEX64206.1"/>
    </source>
</evidence>
<feature type="compositionally biased region" description="Low complexity" evidence="1">
    <location>
        <begin position="15"/>
        <end position="24"/>
    </location>
</feature>
<sequence length="252" mass="26747">MIHPCVRSVMPPPLQSTTQPQPGTNAGAQPASPKPPGDLARHTLRALGNTVIAFSSMTALSPLLPPNRRPLLIYASGLMSCALQKKQEAERPRKALPLTRIAAESAIAVVPFIPFYMLQRAMVRSNCAWVQAGTRILLGQVPGAIVGSALTYAYLRQSGNHHEMEGDGRTTSAGDASTHLDARSAALTLACLTPAVFFQLPAGRSRLAGWIGVKNWKAGSMLRLEAAQSLLLVAGVGSAWSAQRILDSRDGP</sequence>
<dbReference type="AlphaFoldDB" id="A0A6B3SY57"/>
<proteinExistence type="predicted"/>
<evidence type="ECO:0000256" key="1">
    <source>
        <dbReference type="SAM" id="MobiDB-lite"/>
    </source>
</evidence>